<evidence type="ECO:0000256" key="5">
    <source>
        <dbReference type="ARBA" id="ARBA00022692"/>
    </source>
</evidence>
<name>A0ABQ7QRQ9_PLUXY</name>
<dbReference type="Pfam" id="PF00858">
    <property type="entry name" value="ASC"/>
    <property type="match status" value="1"/>
</dbReference>
<keyword evidence="8 12" id="KW-0406">Ion transport</keyword>
<keyword evidence="11 12" id="KW-0407">Ion channel</keyword>
<keyword evidence="7" id="KW-0915">Sodium</keyword>
<keyword evidence="6" id="KW-1133">Transmembrane helix</keyword>
<reference evidence="13 14" key="1">
    <citation type="submission" date="2021-06" db="EMBL/GenBank/DDBJ databases">
        <title>A haploid diamondback moth (Plutella xylostella L.) genome assembly resolves 31 chromosomes and identifies a diamide resistance mutation.</title>
        <authorList>
            <person name="Ward C.M."/>
            <person name="Perry K.D."/>
            <person name="Baker G."/>
            <person name="Powis K."/>
            <person name="Heckel D.G."/>
            <person name="Baxter S.W."/>
        </authorList>
    </citation>
    <scope>NUCLEOTIDE SEQUENCE [LARGE SCALE GENOMIC DNA]</scope>
    <source>
        <strain evidence="13 14">LV</strain>
        <tissue evidence="13">Single pupa</tissue>
    </source>
</reference>
<proteinExistence type="inferred from homology"/>
<comment type="similarity">
    <text evidence="2 12">Belongs to the amiloride-sensitive sodium channel (TC 1.A.6) family.</text>
</comment>
<evidence type="ECO:0000256" key="11">
    <source>
        <dbReference type="ARBA" id="ARBA00023303"/>
    </source>
</evidence>
<evidence type="ECO:0000256" key="12">
    <source>
        <dbReference type="RuleBase" id="RU000679"/>
    </source>
</evidence>
<gene>
    <name evidence="13" type="ORF">JYU34_006276</name>
</gene>
<keyword evidence="14" id="KW-1185">Reference proteome</keyword>
<keyword evidence="5 12" id="KW-0812">Transmembrane</keyword>
<evidence type="ECO:0000256" key="3">
    <source>
        <dbReference type="ARBA" id="ARBA00022448"/>
    </source>
</evidence>
<evidence type="ECO:0000313" key="13">
    <source>
        <dbReference type="EMBL" id="KAG7307709.1"/>
    </source>
</evidence>
<sequence length="154" mass="17369">MGVVCLSIYGSVYLSLSTWLRYQSSPTIISMDRDMFAWNTTFPCVTICPDNKIDQRKLRAFVEDYDESEREKLEAFIIALANTTYENLDLLPEFDGLRPSQYMDTLLKLTPSFTPTLTIGAAGIHLNIEPTITEMGLCYAVNSKVAIYNSPAYV</sequence>
<dbReference type="Proteomes" id="UP000823941">
    <property type="component" value="Chromosome 9"/>
</dbReference>
<keyword evidence="10 12" id="KW-0739">Sodium transport</keyword>
<evidence type="ECO:0000256" key="7">
    <source>
        <dbReference type="ARBA" id="ARBA00023053"/>
    </source>
</evidence>
<evidence type="ECO:0000313" key="14">
    <source>
        <dbReference type="Proteomes" id="UP000823941"/>
    </source>
</evidence>
<comment type="subcellular location">
    <subcellularLocation>
        <location evidence="1">Membrane</location>
        <topology evidence="1">Multi-pass membrane protein</topology>
    </subcellularLocation>
</comment>
<evidence type="ECO:0000256" key="10">
    <source>
        <dbReference type="ARBA" id="ARBA00023201"/>
    </source>
</evidence>
<evidence type="ECO:0000256" key="1">
    <source>
        <dbReference type="ARBA" id="ARBA00004141"/>
    </source>
</evidence>
<evidence type="ECO:0000256" key="9">
    <source>
        <dbReference type="ARBA" id="ARBA00023136"/>
    </source>
</evidence>
<keyword evidence="3 12" id="KW-0813">Transport</keyword>
<protein>
    <submittedName>
        <fullName evidence="13">Uncharacterized protein</fullName>
    </submittedName>
</protein>
<evidence type="ECO:0000256" key="8">
    <source>
        <dbReference type="ARBA" id="ARBA00023065"/>
    </source>
</evidence>
<comment type="caution">
    <text evidence="13">The sequence shown here is derived from an EMBL/GenBank/DDBJ whole genome shotgun (WGS) entry which is preliminary data.</text>
</comment>
<keyword evidence="9" id="KW-0472">Membrane</keyword>
<evidence type="ECO:0000256" key="6">
    <source>
        <dbReference type="ARBA" id="ARBA00022989"/>
    </source>
</evidence>
<dbReference type="InterPro" id="IPR001873">
    <property type="entry name" value="ENaC"/>
</dbReference>
<evidence type="ECO:0000256" key="4">
    <source>
        <dbReference type="ARBA" id="ARBA00022461"/>
    </source>
</evidence>
<evidence type="ECO:0000256" key="2">
    <source>
        <dbReference type="ARBA" id="ARBA00007193"/>
    </source>
</evidence>
<accession>A0ABQ7QRQ9</accession>
<organism evidence="13 14">
    <name type="scientific">Plutella xylostella</name>
    <name type="common">Diamondback moth</name>
    <name type="synonym">Plutella maculipennis</name>
    <dbReference type="NCBI Taxonomy" id="51655"/>
    <lineage>
        <taxon>Eukaryota</taxon>
        <taxon>Metazoa</taxon>
        <taxon>Ecdysozoa</taxon>
        <taxon>Arthropoda</taxon>
        <taxon>Hexapoda</taxon>
        <taxon>Insecta</taxon>
        <taxon>Pterygota</taxon>
        <taxon>Neoptera</taxon>
        <taxon>Endopterygota</taxon>
        <taxon>Lepidoptera</taxon>
        <taxon>Glossata</taxon>
        <taxon>Ditrysia</taxon>
        <taxon>Yponomeutoidea</taxon>
        <taxon>Plutellidae</taxon>
        <taxon>Plutella</taxon>
    </lineage>
</organism>
<dbReference type="EMBL" id="JAHIBW010000009">
    <property type="protein sequence ID" value="KAG7307709.1"/>
    <property type="molecule type" value="Genomic_DNA"/>
</dbReference>
<keyword evidence="4 12" id="KW-0894">Sodium channel</keyword>